<reference evidence="5 6" key="1">
    <citation type="journal article" date="2013" name="Curr. Biol.">
        <title>The Genome of the Foraminiferan Reticulomyxa filosa.</title>
        <authorList>
            <person name="Glockner G."/>
            <person name="Hulsmann N."/>
            <person name="Schleicher M."/>
            <person name="Noegel A.A."/>
            <person name="Eichinger L."/>
            <person name="Gallinger C."/>
            <person name="Pawlowski J."/>
            <person name="Sierra R."/>
            <person name="Euteneuer U."/>
            <person name="Pillet L."/>
            <person name="Moustafa A."/>
            <person name="Platzer M."/>
            <person name="Groth M."/>
            <person name="Szafranski K."/>
            <person name="Schliwa M."/>
        </authorList>
    </citation>
    <scope>NUCLEOTIDE SEQUENCE [LARGE SCALE GENOMIC DNA]</scope>
</reference>
<organism evidence="5 6">
    <name type="scientific">Reticulomyxa filosa</name>
    <dbReference type="NCBI Taxonomy" id="46433"/>
    <lineage>
        <taxon>Eukaryota</taxon>
        <taxon>Sar</taxon>
        <taxon>Rhizaria</taxon>
        <taxon>Retaria</taxon>
        <taxon>Foraminifera</taxon>
        <taxon>Monothalamids</taxon>
        <taxon>Reticulomyxidae</taxon>
        <taxon>Reticulomyxa</taxon>
    </lineage>
</organism>
<comment type="similarity">
    <text evidence="3">Belongs to the WD repeat PROPPIN family.</text>
</comment>
<keyword evidence="2" id="KW-0677">Repeat</keyword>
<gene>
    <name evidence="5" type="ORF">RFI_27021</name>
</gene>
<evidence type="ECO:0000256" key="4">
    <source>
        <dbReference type="SAM" id="MobiDB-lite"/>
    </source>
</evidence>
<name>X6M9P0_RETFI</name>
<dbReference type="EMBL" id="ASPP01023513">
    <property type="protein sequence ID" value="ETO10351.1"/>
    <property type="molecule type" value="Genomic_DNA"/>
</dbReference>
<keyword evidence="6" id="KW-1185">Reference proteome</keyword>
<sequence>MNLLQCHDSSLGIFALSCDGKLLATASEKGTLIRIWDTASGQKGFYFIYLFIFFCVLMKLEEGEGGGGEKKKRQGYNGFLYECDSLCFSPKTSKWLAVSSDKGTVHIFKIRKPTTTEKQSKTPPEPSKEEKEAENPTSNLTMFKSVLPKYFSSEWSFAQFRTSDARTVVAFGSQETTIVVVSADGMFYSAVFDGEKGGECKILTKAEFLKRETSESER</sequence>
<dbReference type="SUPFAM" id="SSF50978">
    <property type="entry name" value="WD40 repeat-like"/>
    <property type="match status" value="1"/>
</dbReference>
<proteinExistence type="inferred from homology"/>
<comment type="caution">
    <text evidence="5">The sequence shown here is derived from an EMBL/GenBank/DDBJ whole genome shotgun (WGS) entry which is preliminary data.</text>
</comment>
<evidence type="ECO:0000313" key="5">
    <source>
        <dbReference type="EMBL" id="ETO10351.1"/>
    </source>
</evidence>
<dbReference type="InterPro" id="IPR015943">
    <property type="entry name" value="WD40/YVTN_repeat-like_dom_sf"/>
</dbReference>
<dbReference type="Gene3D" id="2.130.10.10">
    <property type="entry name" value="YVTN repeat-like/Quinoprotein amine dehydrogenase"/>
    <property type="match status" value="1"/>
</dbReference>
<accession>X6M9P0</accession>
<feature type="compositionally biased region" description="Basic and acidic residues" evidence="4">
    <location>
        <begin position="114"/>
        <end position="134"/>
    </location>
</feature>
<dbReference type="OrthoDB" id="1667587at2759"/>
<keyword evidence="1" id="KW-0853">WD repeat</keyword>
<dbReference type="AlphaFoldDB" id="X6M9P0"/>
<dbReference type="PANTHER" id="PTHR11227">
    <property type="entry name" value="WD-REPEAT PROTEIN INTERACTING WITH PHOSPHOINOSIDES WIPI -RELATED"/>
    <property type="match status" value="1"/>
</dbReference>
<evidence type="ECO:0000256" key="2">
    <source>
        <dbReference type="ARBA" id="ARBA00022737"/>
    </source>
</evidence>
<feature type="region of interest" description="Disordered" evidence="4">
    <location>
        <begin position="114"/>
        <end position="136"/>
    </location>
</feature>
<dbReference type="InterPro" id="IPR048720">
    <property type="entry name" value="PROPPIN"/>
</dbReference>
<protein>
    <submittedName>
        <fullName evidence="5">Uncharacterized protein</fullName>
    </submittedName>
</protein>
<evidence type="ECO:0000313" key="6">
    <source>
        <dbReference type="Proteomes" id="UP000023152"/>
    </source>
</evidence>
<dbReference type="InterPro" id="IPR036322">
    <property type="entry name" value="WD40_repeat_dom_sf"/>
</dbReference>
<evidence type="ECO:0000256" key="3">
    <source>
        <dbReference type="ARBA" id="ARBA00025740"/>
    </source>
</evidence>
<dbReference type="Proteomes" id="UP000023152">
    <property type="component" value="Unassembled WGS sequence"/>
</dbReference>
<evidence type="ECO:0000256" key="1">
    <source>
        <dbReference type="ARBA" id="ARBA00022574"/>
    </source>
</evidence>